<sequence>MTLLYLRNELFRSNEYFESVGNFEVIYNKEIKEICECFHPKNMTFQLTVVYSSLLRLKKKTIWAFHGIMFT</sequence>
<evidence type="ECO:0000313" key="1">
    <source>
        <dbReference type="EMBL" id="KRZ20235.1"/>
    </source>
</evidence>
<dbReference type="Proteomes" id="UP000054805">
    <property type="component" value="Unassembled WGS sequence"/>
</dbReference>
<dbReference type="EMBL" id="JYDS01000247">
    <property type="protein sequence ID" value="KRZ20235.1"/>
    <property type="molecule type" value="Genomic_DNA"/>
</dbReference>
<reference evidence="3 4" key="1">
    <citation type="submission" date="2015-01" db="EMBL/GenBank/DDBJ databases">
        <title>Evolution of Trichinella species and genotypes.</title>
        <authorList>
            <person name="Korhonen P.K."/>
            <person name="Edoardo P."/>
            <person name="Giuseppe L.R."/>
            <person name="Gasser R.B."/>
        </authorList>
    </citation>
    <scope>NUCLEOTIDE SEQUENCE [LARGE SCALE GENOMIC DNA]</scope>
    <source>
        <strain evidence="2">ISS176</strain>
        <strain evidence="1">ISS588</strain>
    </source>
</reference>
<evidence type="ECO:0000313" key="4">
    <source>
        <dbReference type="Proteomes" id="UP000054826"/>
    </source>
</evidence>
<organism evidence="2 4">
    <name type="scientific">Trichinella pseudospiralis</name>
    <name type="common">Parasitic roundworm</name>
    <dbReference type="NCBI Taxonomy" id="6337"/>
    <lineage>
        <taxon>Eukaryota</taxon>
        <taxon>Metazoa</taxon>
        <taxon>Ecdysozoa</taxon>
        <taxon>Nematoda</taxon>
        <taxon>Enoplea</taxon>
        <taxon>Dorylaimia</taxon>
        <taxon>Trichinellida</taxon>
        <taxon>Trichinellidae</taxon>
        <taxon>Trichinella</taxon>
    </lineage>
</organism>
<dbReference type="EMBL" id="JYDV01000125">
    <property type="protein sequence ID" value="KRZ30887.1"/>
    <property type="molecule type" value="Genomic_DNA"/>
</dbReference>
<dbReference type="AlphaFoldDB" id="A0A0V1J7B6"/>
<protein>
    <submittedName>
        <fullName evidence="2">Uncharacterized protein</fullName>
    </submittedName>
</protein>
<keyword evidence="3" id="KW-1185">Reference proteome</keyword>
<gene>
    <name evidence="1" type="ORF">T4B_7217</name>
    <name evidence="2" type="ORF">T4C_1031</name>
</gene>
<accession>A0A0V1J7B6</accession>
<comment type="caution">
    <text evidence="2">The sequence shown here is derived from an EMBL/GenBank/DDBJ whole genome shotgun (WGS) entry which is preliminary data.</text>
</comment>
<evidence type="ECO:0000313" key="3">
    <source>
        <dbReference type="Proteomes" id="UP000054805"/>
    </source>
</evidence>
<dbReference type="Proteomes" id="UP000054826">
    <property type="component" value="Unassembled WGS sequence"/>
</dbReference>
<evidence type="ECO:0000313" key="2">
    <source>
        <dbReference type="EMBL" id="KRZ30887.1"/>
    </source>
</evidence>
<proteinExistence type="predicted"/>
<name>A0A0V1J7B6_TRIPS</name>